<name>A0A0A8Y886_ARUDO</name>
<sequence>MRRNSGMKNKEEQASEKVEKMQILTVLDLSVLCSCVTFSYSHYT</sequence>
<organism evidence="1">
    <name type="scientific">Arundo donax</name>
    <name type="common">Giant reed</name>
    <name type="synonym">Donax arundinaceus</name>
    <dbReference type="NCBI Taxonomy" id="35708"/>
    <lineage>
        <taxon>Eukaryota</taxon>
        <taxon>Viridiplantae</taxon>
        <taxon>Streptophyta</taxon>
        <taxon>Embryophyta</taxon>
        <taxon>Tracheophyta</taxon>
        <taxon>Spermatophyta</taxon>
        <taxon>Magnoliopsida</taxon>
        <taxon>Liliopsida</taxon>
        <taxon>Poales</taxon>
        <taxon>Poaceae</taxon>
        <taxon>PACMAD clade</taxon>
        <taxon>Arundinoideae</taxon>
        <taxon>Arundineae</taxon>
        <taxon>Arundo</taxon>
    </lineage>
</organism>
<dbReference type="AlphaFoldDB" id="A0A0A8Y886"/>
<reference evidence="1" key="2">
    <citation type="journal article" date="2015" name="Data Brief">
        <title>Shoot transcriptome of the giant reed, Arundo donax.</title>
        <authorList>
            <person name="Barrero R.A."/>
            <person name="Guerrero F.D."/>
            <person name="Moolhuijzen P."/>
            <person name="Goolsby J.A."/>
            <person name="Tidwell J."/>
            <person name="Bellgard S.E."/>
            <person name="Bellgard M.I."/>
        </authorList>
    </citation>
    <scope>NUCLEOTIDE SEQUENCE</scope>
    <source>
        <tissue evidence="1">Shoot tissue taken approximately 20 cm above the soil surface</tissue>
    </source>
</reference>
<dbReference type="EMBL" id="GBRH01275489">
    <property type="protein sequence ID" value="JAD22406.1"/>
    <property type="molecule type" value="Transcribed_RNA"/>
</dbReference>
<protein>
    <submittedName>
        <fullName evidence="1">Uncharacterized protein</fullName>
    </submittedName>
</protein>
<accession>A0A0A8Y886</accession>
<evidence type="ECO:0000313" key="1">
    <source>
        <dbReference type="EMBL" id="JAD22406.1"/>
    </source>
</evidence>
<proteinExistence type="predicted"/>
<reference evidence="1" key="1">
    <citation type="submission" date="2014-09" db="EMBL/GenBank/DDBJ databases">
        <authorList>
            <person name="Magalhaes I.L.F."/>
            <person name="Oliveira U."/>
            <person name="Santos F.R."/>
            <person name="Vidigal T.H.D.A."/>
            <person name="Brescovit A.D."/>
            <person name="Santos A.J."/>
        </authorList>
    </citation>
    <scope>NUCLEOTIDE SEQUENCE</scope>
    <source>
        <tissue evidence="1">Shoot tissue taken approximately 20 cm above the soil surface</tissue>
    </source>
</reference>